<dbReference type="EMBL" id="LNYL01000051">
    <property type="protein sequence ID" value="KTD23916.1"/>
    <property type="molecule type" value="Genomic_DNA"/>
</dbReference>
<evidence type="ECO:0008006" key="3">
    <source>
        <dbReference type="Google" id="ProtNLM"/>
    </source>
</evidence>
<proteinExistence type="predicted"/>
<organism evidence="1 2">
    <name type="scientific">Legionella maceachernii</name>
    <dbReference type="NCBI Taxonomy" id="466"/>
    <lineage>
        <taxon>Bacteria</taxon>
        <taxon>Pseudomonadati</taxon>
        <taxon>Pseudomonadota</taxon>
        <taxon>Gammaproteobacteria</taxon>
        <taxon>Legionellales</taxon>
        <taxon>Legionellaceae</taxon>
        <taxon>Legionella</taxon>
    </lineage>
</organism>
<dbReference type="Gene3D" id="3.40.50.11710">
    <property type="entry name" value="Cyclodipeptide synthase"/>
    <property type="match status" value="1"/>
</dbReference>
<evidence type="ECO:0000313" key="1">
    <source>
        <dbReference type="EMBL" id="KTD23916.1"/>
    </source>
</evidence>
<dbReference type="GO" id="GO:0016755">
    <property type="term" value="F:aminoacyltransferase activity"/>
    <property type="evidence" value="ECO:0007669"/>
    <property type="project" value="InterPro"/>
</dbReference>
<comment type="caution">
    <text evidence="1">The sequence shown here is derived from an EMBL/GenBank/DDBJ whole genome shotgun (WGS) entry which is preliminary data.</text>
</comment>
<dbReference type="OrthoDB" id="4097697at2"/>
<dbReference type="Proteomes" id="UP000054908">
    <property type="component" value="Unassembled WGS sequence"/>
</dbReference>
<dbReference type="PATRIC" id="fig|466.6.peg.2984"/>
<sequence>MHHNLTKKAILKSKHNLTHGSKTIITISVGQPNHEGDKLLSTLIAANKQFSFIRIMVCDSLQRHTMKITSPLSIEELHDISVQLGSEWIERNNMYIKALTVPYHISRWDEWLYHPDFNYKQRVISDLYLNDSSFKSSILDTVNEFITRNPERLLVDSQTAFNLSRDYLLEECAVMLLLADEEFEYEIYPSQRNKALDYVYQAVISKVNSKLMQAVSIKFKNISYNEIKHELA</sequence>
<dbReference type="InterPro" id="IPR038622">
    <property type="entry name" value="CDPS_sf"/>
</dbReference>
<evidence type="ECO:0000313" key="2">
    <source>
        <dbReference type="Proteomes" id="UP000054908"/>
    </source>
</evidence>
<reference evidence="1 2" key="1">
    <citation type="submission" date="2015-11" db="EMBL/GenBank/DDBJ databases">
        <title>Genomic analysis of 38 Legionella species identifies large and diverse effector repertoires.</title>
        <authorList>
            <person name="Burstein D."/>
            <person name="Amaro F."/>
            <person name="Zusman T."/>
            <person name="Lifshitz Z."/>
            <person name="Cohen O."/>
            <person name="Gilbert J.A."/>
            <person name="Pupko T."/>
            <person name="Shuman H.A."/>
            <person name="Segal G."/>
        </authorList>
    </citation>
    <scope>NUCLEOTIDE SEQUENCE [LARGE SCALE GENOMIC DNA]</scope>
    <source>
        <strain evidence="1 2">PX-1-G2-E2</strain>
    </source>
</reference>
<dbReference type="AlphaFoldDB" id="A0A0W0VUU9"/>
<name>A0A0W0VUU9_9GAMM</name>
<keyword evidence="2" id="KW-1185">Reference proteome</keyword>
<accession>A0A0W0VUU9</accession>
<gene>
    <name evidence="1" type="ORF">Lmac_2789</name>
</gene>
<dbReference type="RefSeq" id="WP_058453476.1">
    <property type="nucleotide sequence ID" value="NZ_CAAAIB010000008.1"/>
</dbReference>
<dbReference type="STRING" id="466.Lmac_2789"/>
<protein>
    <recommendedName>
        <fullName evidence="3">Cyclodipeptide synthase</fullName>
    </recommendedName>
</protein>